<dbReference type="SUPFAM" id="SSF82866">
    <property type="entry name" value="Multidrug efflux transporter AcrB transmembrane domain"/>
    <property type="match status" value="2"/>
</dbReference>
<dbReference type="AlphaFoldDB" id="A0A3N4ZT76"/>
<keyword evidence="3" id="KW-1003">Cell membrane</keyword>
<feature type="domain" description="Membrane transport protein MMPL" evidence="9">
    <location>
        <begin position="58"/>
        <end position="409"/>
    </location>
</feature>
<feature type="transmembrane region" description="Helical" evidence="8">
    <location>
        <begin position="411"/>
        <end position="429"/>
    </location>
</feature>
<feature type="transmembrane region" description="Helical" evidence="8">
    <location>
        <begin position="601"/>
        <end position="618"/>
    </location>
</feature>
<sequence>MATQAPPAPTKRRVRTRSAVARAGLILLALVVWLLVGAFGGMAQGTLSAVQENDNAAFLPANAESTRAGELSAQFSDETTLPALVVVEAADGGRLDAGQVEAVGTFAEAVPGIELPGGGTLGDVLTGPVVAVPSEDGAAVLVPVPLDATVANELAGESEERVVNAAVAELRALAADELSGVSTWVTGPAGAIADLVTAFGGIDGILLLTALVVVFVILILVYRSPSLPFAVLLTSVFALAAAALVIKPLAGGGVLQLNGQSQGILSILVVGAATDYSLLLVARYREELTRHAHPADAMRVAWRASLEPVLASAGTVIVGLLCLLLSDLGSNSSLGPVAAIGIASAVLAALTLLPAFLLLAGRRSRFIFWPRTPRYIGADVVDGAQVAARGSARPGIWERVATFVTSHARPVWVVTALVLLAAAAFVPTLRAEGTSDSDIFLAETESVAGEAVLAEHFDAGQVQPAVVITAEANAADVIAAAETVPGVTGAALVTEAAGPPAGVDAESGPPAGADTEAGPPAGVDTESGPPAGADAEAEAVVVDGLVRIDVVTEDAAETQAAVATVRELRTAVHAADADALVGGAAAQRLDTQDTAAKDLRTIIPVVLVAIFLMLVLLLRAVVAPLVLLLANLLSFGATMGISAIVFNHVLDLPGADATVPLYGFVFLVALGIDYSIFLMTRVREESLVRGTREGVHRGLAVTGGVITSAGLVLAATFSALAVIPLLFLLQLAFIVAFGVLLDTFVVRSLLVPGLVHDLGRRTWWPWQRRVPLD</sequence>
<evidence type="ECO:0000256" key="2">
    <source>
        <dbReference type="ARBA" id="ARBA00010157"/>
    </source>
</evidence>
<comment type="caution">
    <text evidence="10">The sequence shown here is derived from an EMBL/GenBank/DDBJ whole genome shotgun (WGS) entry which is preliminary data.</text>
</comment>
<keyword evidence="11" id="KW-1185">Reference proteome</keyword>
<name>A0A3N4ZT76_9MICO</name>
<comment type="subcellular location">
    <subcellularLocation>
        <location evidence="1">Cell membrane</location>
        <topology evidence="1">Multi-pass membrane protein</topology>
    </subcellularLocation>
</comment>
<dbReference type="PANTHER" id="PTHR33406:SF6">
    <property type="entry name" value="MEMBRANE PROTEIN YDGH-RELATED"/>
    <property type="match status" value="1"/>
</dbReference>
<evidence type="ECO:0000313" key="11">
    <source>
        <dbReference type="Proteomes" id="UP000280726"/>
    </source>
</evidence>
<comment type="similarity">
    <text evidence="2">Belongs to the resistance-nodulation-cell division (RND) (TC 2.A.6) family. MmpL subfamily.</text>
</comment>
<accession>A0A3N4ZT76</accession>
<dbReference type="Proteomes" id="UP000280726">
    <property type="component" value="Unassembled WGS sequence"/>
</dbReference>
<feature type="transmembrane region" description="Helical" evidence="8">
    <location>
        <begin position="204"/>
        <end position="222"/>
    </location>
</feature>
<evidence type="ECO:0000256" key="1">
    <source>
        <dbReference type="ARBA" id="ARBA00004651"/>
    </source>
</evidence>
<dbReference type="EMBL" id="RKRA01000001">
    <property type="protein sequence ID" value="RPF28698.1"/>
    <property type="molecule type" value="Genomic_DNA"/>
</dbReference>
<evidence type="ECO:0000256" key="5">
    <source>
        <dbReference type="ARBA" id="ARBA00022989"/>
    </source>
</evidence>
<feature type="transmembrane region" description="Helical" evidence="8">
    <location>
        <begin position="659"/>
        <end position="678"/>
    </location>
</feature>
<evidence type="ECO:0000256" key="7">
    <source>
        <dbReference type="SAM" id="MobiDB-lite"/>
    </source>
</evidence>
<keyword evidence="5 8" id="KW-1133">Transmembrane helix</keyword>
<dbReference type="RefSeq" id="WP_246006179.1">
    <property type="nucleotide sequence ID" value="NZ_RKRA01000001.1"/>
</dbReference>
<dbReference type="InterPro" id="IPR004869">
    <property type="entry name" value="MMPL_dom"/>
</dbReference>
<evidence type="ECO:0000256" key="3">
    <source>
        <dbReference type="ARBA" id="ARBA00022475"/>
    </source>
</evidence>
<evidence type="ECO:0000256" key="8">
    <source>
        <dbReference type="SAM" id="Phobius"/>
    </source>
</evidence>
<feature type="transmembrane region" description="Helical" evidence="8">
    <location>
        <begin position="625"/>
        <end position="647"/>
    </location>
</feature>
<feature type="transmembrane region" description="Helical" evidence="8">
    <location>
        <begin position="338"/>
        <end position="361"/>
    </location>
</feature>
<feature type="transmembrane region" description="Helical" evidence="8">
    <location>
        <begin position="305"/>
        <end position="326"/>
    </location>
</feature>
<organism evidence="10 11">
    <name type="scientific">Georgenia muralis</name>
    <dbReference type="NCBI Taxonomy" id="154117"/>
    <lineage>
        <taxon>Bacteria</taxon>
        <taxon>Bacillati</taxon>
        <taxon>Actinomycetota</taxon>
        <taxon>Actinomycetes</taxon>
        <taxon>Micrococcales</taxon>
        <taxon>Bogoriellaceae</taxon>
        <taxon>Georgenia</taxon>
    </lineage>
</organism>
<feature type="transmembrane region" description="Helical" evidence="8">
    <location>
        <begin position="699"/>
        <end position="721"/>
    </location>
</feature>
<dbReference type="Gene3D" id="1.20.1640.10">
    <property type="entry name" value="Multidrug efflux transporter AcrB transmembrane domain"/>
    <property type="match status" value="2"/>
</dbReference>
<reference evidence="10 11" key="1">
    <citation type="submission" date="2018-11" db="EMBL/GenBank/DDBJ databases">
        <title>Sequencing the genomes of 1000 actinobacteria strains.</title>
        <authorList>
            <person name="Klenk H.-P."/>
        </authorList>
    </citation>
    <scope>NUCLEOTIDE SEQUENCE [LARGE SCALE GENOMIC DNA]</scope>
    <source>
        <strain evidence="10 11">DSM 14418</strain>
    </source>
</reference>
<feature type="transmembrane region" description="Helical" evidence="8">
    <location>
        <begin position="727"/>
        <end position="750"/>
    </location>
</feature>
<gene>
    <name evidence="10" type="ORF">EDD32_3237</name>
</gene>
<dbReference type="PANTHER" id="PTHR33406">
    <property type="entry name" value="MEMBRANE PROTEIN MJ1562-RELATED"/>
    <property type="match status" value="1"/>
</dbReference>
<dbReference type="GO" id="GO:0005886">
    <property type="term" value="C:plasma membrane"/>
    <property type="evidence" value="ECO:0007669"/>
    <property type="project" value="UniProtKB-SubCell"/>
</dbReference>
<feature type="domain" description="Membrane transport protein MMPL" evidence="9">
    <location>
        <begin position="532"/>
        <end position="769"/>
    </location>
</feature>
<feature type="region of interest" description="Disordered" evidence="7">
    <location>
        <begin position="498"/>
        <end position="533"/>
    </location>
</feature>
<keyword evidence="6 8" id="KW-0472">Membrane</keyword>
<feature type="transmembrane region" description="Helical" evidence="8">
    <location>
        <begin position="229"/>
        <end position="250"/>
    </location>
</feature>
<protein>
    <submittedName>
        <fullName evidence="10">RND superfamily putative drug exporter</fullName>
    </submittedName>
</protein>
<evidence type="ECO:0000259" key="9">
    <source>
        <dbReference type="Pfam" id="PF03176"/>
    </source>
</evidence>
<dbReference type="InterPro" id="IPR050545">
    <property type="entry name" value="Mycobact_MmpL"/>
</dbReference>
<evidence type="ECO:0000313" key="10">
    <source>
        <dbReference type="EMBL" id="RPF28698.1"/>
    </source>
</evidence>
<dbReference type="Pfam" id="PF03176">
    <property type="entry name" value="MMPL"/>
    <property type="match status" value="2"/>
</dbReference>
<evidence type="ECO:0000256" key="6">
    <source>
        <dbReference type="ARBA" id="ARBA00023136"/>
    </source>
</evidence>
<keyword evidence="4 8" id="KW-0812">Transmembrane</keyword>
<proteinExistence type="inferred from homology"/>
<feature type="transmembrane region" description="Helical" evidence="8">
    <location>
        <begin position="262"/>
        <end position="284"/>
    </location>
</feature>
<evidence type="ECO:0000256" key="4">
    <source>
        <dbReference type="ARBA" id="ARBA00022692"/>
    </source>
</evidence>